<dbReference type="EMBL" id="JBHUMP010000028">
    <property type="protein sequence ID" value="MFD2741520.1"/>
    <property type="molecule type" value="Genomic_DNA"/>
</dbReference>
<comment type="caution">
    <text evidence="1">The sequence shown here is derived from an EMBL/GenBank/DDBJ whole genome shotgun (WGS) entry which is preliminary data.</text>
</comment>
<dbReference type="Proteomes" id="UP001597474">
    <property type="component" value="Unassembled WGS sequence"/>
</dbReference>
<name>A0ABW5U6U5_9RHOB</name>
<evidence type="ECO:0000313" key="1">
    <source>
        <dbReference type="EMBL" id="MFD2741520.1"/>
    </source>
</evidence>
<gene>
    <name evidence="1" type="ORF">ACFSUD_18285</name>
</gene>
<accession>A0ABW5U6U5</accession>
<dbReference type="RefSeq" id="WP_386375946.1">
    <property type="nucleotide sequence ID" value="NZ_JBHUMP010000028.1"/>
</dbReference>
<reference evidence="2" key="1">
    <citation type="journal article" date="2019" name="Int. J. Syst. Evol. Microbiol.">
        <title>The Global Catalogue of Microorganisms (GCM) 10K type strain sequencing project: providing services to taxonomists for standard genome sequencing and annotation.</title>
        <authorList>
            <consortium name="The Broad Institute Genomics Platform"/>
            <consortium name="The Broad Institute Genome Sequencing Center for Infectious Disease"/>
            <person name="Wu L."/>
            <person name="Ma J."/>
        </authorList>
    </citation>
    <scope>NUCLEOTIDE SEQUENCE [LARGE SCALE GENOMIC DNA]</scope>
    <source>
        <strain evidence="2">TISTR 2562</strain>
    </source>
</reference>
<evidence type="ECO:0000313" key="2">
    <source>
        <dbReference type="Proteomes" id="UP001597474"/>
    </source>
</evidence>
<protein>
    <recommendedName>
        <fullName evidence="3">Response regulatory domain-containing protein</fullName>
    </recommendedName>
</protein>
<keyword evidence="2" id="KW-1185">Reference proteome</keyword>
<sequence>MTFVVVEEDPFIRSDICEILQRGFPECRVSTLSLLTDLPDVAPKARSPLVAVVSTDRCDVTSALEALGDIGRSWALVLIGDFPAALNLPERRCSLVSRPFSSDTLLAAVKGAFSGVPSPA</sequence>
<evidence type="ECO:0008006" key="3">
    <source>
        <dbReference type="Google" id="ProtNLM"/>
    </source>
</evidence>
<organism evidence="1 2">
    <name type="scientific">Sulfitobacter aestuarii</name>
    <dbReference type="NCBI Taxonomy" id="2161676"/>
    <lineage>
        <taxon>Bacteria</taxon>
        <taxon>Pseudomonadati</taxon>
        <taxon>Pseudomonadota</taxon>
        <taxon>Alphaproteobacteria</taxon>
        <taxon>Rhodobacterales</taxon>
        <taxon>Roseobacteraceae</taxon>
        <taxon>Sulfitobacter</taxon>
    </lineage>
</organism>
<proteinExistence type="predicted"/>